<evidence type="ECO:0000259" key="7">
    <source>
        <dbReference type="PROSITE" id="PS50887"/>
    </source>
</evidence>
<evidence type="ECO:0000256" key="1">
    <source>
        <dbReference type="ARBA" id="ARBA00004651"/>
    </source>
</evidence>
<dbReference type="NCBIfam" id="TIGR00254">
    <property type="entry name" value="GGDEF"/>
    <property type="match status" value="1"/>
</dbReference>
<name>A0A415DX35_9FIRM</name>
<dbReference type="PROSITE" id="PS50887">
    <property type="entry name" value="GGDEF"/>
    <property type="match status" value="1"/>
</dbReference>
<dbReference type="Gene3D" id="3.30.70.270">
    <property type="match status" value="1"/>
</dbReference>
<dbReference type="GO" id="GO:0005886">
    <property type="term" value="C:plasma membrane"/>
    <property type="evidence" value="ECO:0007669"/>
    <property type="project" value="UniProtKB-SubCell"/>
</dbReference>
<dbReference type="InterPro" id="IPR050469">
    <property type="entry name" value="Diguanylate_Cyclase"/>
</dbReference>
<keyword evidence="5 6" id="KW-0472">Membrane</keyword>
<keyword evidence="4 6" id="KW-1133">Transmembrane helix</keyword>
<dbReference type="EMBL" id="QRMS01000005">
    <property type="protein sequence ID" value="RHJ85222.1"/>
    <property type="molecule type" value="Genomic_DNA"/>
</dbReference>
<dbReference type="OrthoDB" id="9804955at2"/>
<feature type="domain" description="GGDEF" evidence="7">
    <location>
        <begin position="385"/>
        <end position="518"/>
    </location>
</feature>
<evidence type="ECO:0000313" key="8">
    <source>
        <dbReference type="EMBL" id="RHJ85222.1"/>
    </source>
</evidence>
<gene>
    <name evidence="8" type="ORF">DW099_16120</name>
</gene>
<comment type="subcellular location">
    <subcellularLocation>
        <location evidence="1">Cell membrane</location>
        <topology evidence="1">Multi-pass membrane protein</topology>
    </subcellularLocation>
</comment>
<comment type="caution">
    <text evidence="8">The sequence shown here is derived from an EMBL/GenBank/DDBJ whole genome shotgun (WGS) entry which is preliminary data.</text>
</comment>
<reference evidence="8 9" key="1">
    <citation type="submission" date="2018-08" db="EMBL/GenBank/DDBJ databases">
        <title>A genome reference for cultivated species of the human gut microbiota.</title>
        <authorList>
            <person name="Zou Y."/>
            <person name="Xue W."/>
            <person name="Luo G."/>
        </authorList>
    </citation>
    <scope>NUCLEOTIDE SEQUENCE [LARGE SCALE GENOMIC DNA]</scope>
    <source>
        <strain evidence="8 9">AM07-24</strain>
    </source>
</reference>
<keyword evidence="2" id="KW-1003">Cell membrane</keyword>
<dbReference type="GO" id="GO:0052621">
    <property type="term" value="F:diguanylate cyclase activity"/>
    <property type="evidence" value="ECO:0007669"/>
    <property type="project" value="TreeGrafter"/>
</dbReference>
<dbReference type="Pfam" id="PF00990">
    <property type="entry name" value="GGDEF"/>
    <property type="match status" value="1"/>
</dbReference>
<dbReference type="SUPFAM" id="SSF55073">
    <property type="entry name" value="Nucleotide cyclase"/>
    <property type="match status" value="1"/>
</dbReference>
<proteinExistence type="predicted"/>
<dbReference type="InterPro" id="IPR000160">
    <property type="entry name" value="GGDEF_dom"/>
</dbReference>
<feature type="transmembrane region" description="Helical" evidence="6">
    <location>
        <begin position="21"/>
        <end position="45"/>
    </location>
</feature>
<evidence type="ECO:0000256" key="5">
    <source>
        <dbReference type="ARBA" id="ARBA00023136"/>
    </source>
</evidence>
<dbReference type="CDD" id="cd01949">
    <property type="entry name" value="GGDEF"/>
    <property type="match status" value="1"/>
</dbReference>
<dbReference type="RefSeq" id="WP_118336366.1">
    <property type="nucleotide sequence ID" value="NZ_AP025567.1"/>
</dbReference>
<dbReference type="Pfam" id="PF02743">
    <property type="entry name" value="dCache_1"/>
    <property type="match status" value="1"/>
</dbReference>
<evidence type="ECO:0000256" key="4">
    <source>
        <dbReference type="ARBA" id="ARBA00022989"/>
    </source>
</evidence>
<dbReference type="PANTHER" id="PTHR45138:SF9">
    <property type="entry name" value="DIGUANYLATE CYCLASE DGCM-RELATED"/>
    <property type="match status" value="1"/>
</dbReference>
<dbReference type="InterPro" id="IPR043128">
    <property type="entry name" value="Rev_trsase/Diguanyl_cyclase"/>
</dbReference>
<feature type="transmembrane region" description="Helical" evidence="6">
    <location>
        <begin position="288"/>
        <end position="310"/>
    </location>
</feature>
<evidence type="ECO:0000256" key="6">
    <source>
        <dbReference type="SAM" id="Phobius"/>
    </source>
</evidence>
<dbReference type="Gene3D" id="3.30.450.20">
    <property type="entry name" value="PAS domain"/>
    <property type="match status" value="2"/>
</dbReference>
<dbReference type="AlphaFoldDB" id="A0A415DX35"/>
<accession>A0A415DX35</accession>
<dbReference type="PANTHER" id="PTHR45138">
    <property type="entry name" value="REGULATORY COMPONENTS OF SENSORY TRANSDUCTION SYSTEM"/>
    <property type="match status" value="1"/>
</dbReference>
<dbReference type="InterPro" id="IPR033479">
    <property type="entry name" value="dCache_1"/>
</dbReference>
<protein>
    <submittedName>
        <fullName evidence="8">GGDEF domain-containing protein</fullName>
    </submittedName>
</protein>
<organism evidence="8 9">
    <name type="scientific">Emergencia timonensis</name>
    <dbReference type="NCBI Taxonomy" id="1776384"/>
    <lineage>
        <taxon>Bacteria</taxon>
        <taxon>Bacillati</taxon>
        <taxon>Bacillota</taxon>
        <taxon>Clostridia</taxon>
        <taxon>Peptostreptococcales</taxon>
        <taxon>Anaerovoracaceae</taxon>
        <taxon>Emergencia</taxon>
    </lineage>
</organism>
<evidence type="ECO:0000313" key="9">
    <source>
        <dbReference type="Proteomes" id="UP000284841"/>
    </source>
</evidence>
<keyword evidence="9" id="KW-1185">Reference proteome</keyword>
<dbReference type="SMART" id="SM00267">
    <property type="entry name" value="GGDEF"/>
    <property type="match status" value="1"/>
</dbReference>
<sequence length="522" mass="58487">MKKNREKTNGNKNWRITFSPIMRYSTIFCLLTLVVIFLGGVVLSIGQMKSTARASLNSSHAQISQRIDESITLLESLAELPEFYNPDVAPIKKVKKLDQMAPNYGYMMICYVDDDILVYSDGDEPASLASRDYMQRLFSTGRKQVTDSFAAGADGVTLNYTVAVPLKDKNDNITGCLFCAIYFDEIVEILKDSSGTNNAETTLLGSQGQIMSSTEDLPYGDSIMDEFKKMTIFGTTENRLEEELLSQKPGSYWSFKGGSLRYTVYQRVENTGWDILCSVNVWTIFGEILPSLLLVAGLTVLLCLGLIFVVRRYINRQMQVVDALVDSVNELEKKIYQDQRPEKRDFNEIIRLTSDGLTDSLTGVVTRAVFLKHAAAQLKKADPALLSALCFVDMDNLKYINDTHGHSDGDVALKSIGYILREYEKRYDGVVGRYGGDEFILLMTNLDDEAELNSILDELVLRFHSEVGSAGHSIPVQCSVGVAICRPDMELEQLIADADEALYFVKQNGKGYYKIHENGERR</sequence>
<dbReference type="STRING" id="1776384.GCA_900086585_00231"/>
<dbReference type="Proteomes" id="UP000284841">
    <property type="component" value="Unassembled WGS sequence"/>
</dbReference>
<keyword evidence="3 6" id="KW-0812">Transmembrane</keyword>
<evidence type="ECO:0000256" key="2">
    <source>
        <dbReference type="ARBA" id="ARBA00022475"/>
    </source>
</evidence>
<evidence type="ECO:0000256" key="3">
    <source>
        <dbReference type="ARBA" id="ARBA00022692"/>
    </source>
</evidence>
<dbReference type="InterPro" id="IPR029787">
    <property type="entry name" value="Nucleotide_cyclase"/>
</dbReference>